<comment type="caution">
    <text evidence="10">The sequence shown here is derived from an EMBL/GenBank/DDBJ whole genome shotgun (WGS) entry which is preliminary data.</text>
</comment>
<name>A0A2W4UN16_9CYAN</name>
<feature type="domain" description="Histidine kinase" evidence="7">
    <location>
        <begin position="460"/>
        <end position="672"/>
    </location>
</feature>
<feature type="domain" description="PAS" evidence="8">
    <location>
        <begin position="10"/>
        <end position="80"/>
    </location>
</feature>
<dbReference type="Proteomes" id="UP000249354">
    <property type="component" value="Unassembled WGS sequence"/>
</dbReference>
<dbReference type="InterPro" id="IPR003594">
    <property type="entry name" value="HATPase_dom"/>
</dbReference>
<dbReference type="InterPro" id="IPR052162">
    <property type="entry name" value="Sensor_kinase/Photoreceptor"/>
</dbReference>
<dbReference type="PANTHER" id="PTHR43304:SF1">
    <property type="entry name" value="PAC DOMAIN-CONTAINING PROTEIN"/>
    <property type="match status" value="1"/>
</dbReference>
<proteinExistence type="predicted"/>
<dbReference type="Gene3D" id="3.30.450.20">
    <property type="entry name" value="PAS domain"/>
    <property type="match status" value="3"/>
</dbReference>
<dbReference type="PRINTS" id="PR00344">
    <property type="entry name" value="BCTRLSENSOR"/>
</dbReference>
<dbReference type="SUPFAM" id="SSF55785">
    <property type="entry name" value="PYP-like sensor domain (PAS domain)"/>
    <property type="match status" value="3"/>
</dbReference>
<dbReference type="Pfam" id="PF08448">
    <property type="entry name" value="PAS_4"/>
    <property type="match status" value="1"/>
</dbReference>
<dbReference type="InterPro" id="IPR001610">
    <property type="entry name" value="PAC"/>
</dbReference>
<dbReference type="PROSITE" id="PS50112">
    <property type="entry name" value="PAS"/>
    <property type="match status" value="2"/>
</dbReference>
<keyword evidence="6" id="KW-0902">Two-component regulatory system</keyword>
<dbReference type="InterPro" id="IPR035965">
    <property type="entry name" value="PAS-like_dom_sf"/>
</dbReference>
<dbReference type="GO" id="GO:0000155">
    <property type="term" value="F:phosphorelay sensor kinase activity"/>
    <property type="evidence" value="ECO:0007669"/>
    <property type="project" value="InterPro"/>
</dbReference>
<dbReference type="SMART" id="SM00388">
    <property type="entry name" value="HisKA"/>
    <property type="match status" value="1"/>
</dbReference>
<dbReference type="InterPro" id="IPR036890">
    <property type="entry name" value="HATPase_C_sf"/>
</dbReference>
<evidence type="ECO:0000256" key="4">
    <source>
        <dbReference type="ARBA" id="ARBA00022679"/>
    </source>
</evidence>
<keyword evidence="3" id="KW-0597">Phosphoprotein</keyword>
<dbReference type="InterPro" id="IPR005467">
    <property type="entry name" value="His_kinase_dom"/>
</dbReference>
<dbReference type="Pfam" id="PF02518">
    <property type="entry name" value="HATPase_c"/>
    <property type="match status" value="1"/>
</dbReference>
<dbReference type="PROSITE" id="PS50113">
    <property type="entry name" value="PAC"/>
    <property type="match status" value="2"/>
</dbReference>
<dbReference type="Gene3D" id="3.30.565.10">
    <property type="entry name" value="Histidine kinase-like ATPase, C-terminal domain"/>
    <property type="match status" value="1"/>
</dbReference>
<dbReference type="EC" id="2.7.13.3" evidence="2"/>
<dbReference type="NCBIfam" id="TIGR00229">
    <property type="entry name" value="sensory_box"/>
    <property type="match status" value="2"/>
</dbReference>
<dbReference type="CDD" id="cd00082">
    <property type="entry name" value="HisKA"/>
    <property type="match status" value="1"/>
</dbReference>
<evidence type="ECO:0000259" key="9">
    <source>
        <dbReference type="PROSITE" id="PS50113"/>
    </source>
</evidence>
<reference evidence="11" key="1">
    <citation type="submission" date="2018-04" db="EMBL/GenBank/DDBJ databases">
        <authorList>
            <person name="Cornet L."/>
        </authorList>
    </citation>
    <scope>NUCLEOTIDE SEQUENCE [LARGE SCALE GENOMIC DNA]</scope>
</reference>
<organism evidence="10 11">
    <name type="scientific">Leptolyngbya foveolarum</name>
    <dbReference type="NCBI Taxonomy" id="47253"/>
    <lineage>
        <taxon>Bacteria</taxon>
        <taxon>Bacillati</taxon>
        <taxon>Cyanobacteriota</taxon>
        <taxon>Cyanophyceae</taxon>
        <taxon>Leptolyngbyales</taxon>
        <taxon>Leptolyngbyaceae</taxon>
        <taxon>Leptolyngbya group</taxon>
        <taxon>Leptolyngbya</taxon>
    </lineage>
</organism>
<dbReference type="CDD" id="cd00130">
    <property type="entry name" value="PAS"/>
    <property type="match status" value="2"/>
</dbReference>
<dbReference type="SMART" id="SM00086">
    <property type="entry name" value="PAC"/>
    <property type="match status" value="2"/>
</dbReference>
<evidence type="ECO:0000256" key="1">
    <source>
        <dbReference type="ARBA" id="ARBA00000085"/>
    </source>
</evidence>
<dbReference type="Pfam" id="PF13426">
    <property type="entry name" value="PAS_9"/>
    <property type="match status" value="2"/>
</dbReference>
<keyword evidence="4" id="KW-0808">Transferase</keyword>
<dbReference type="InterPro" id="IPR003661">
    <property type="entry name" value="HisK_dim/P_dom"/>
</dbReference>
<dbReference type="SMART" id="SM00387">
    <property type="entry name" value="HATPase_c"/>
    <property type="match status" value="1"/>
</dbReference>
<dbReference type="AlphaFoldDB" id="A0A2W4UN16"/>
<dbReference type="PROSITE" id="PS50109">
    <property type="entry name" value="HIS_KIN"/>
    <property type="match status" value="1"/>
</dbReference>
<sequence>MNRSSSANVSATEVGPFFDLASDFMCVLDEKGGYVQVNQAFVRGLGYSVQLLRDRSIRSLAYPDDRDSIQAQLDRLNAGENTVSFTHRYVAKDAQVLWLDWTVSRIETASGHQLYGVAKNITQDRSLQSQLAQQSGELSAAVDQYTNLLQAERRASLRASTAETQMKLYADATHNMPVGLHIWQLENLQSADSLRLIAANPATIEFTGLAPESVVNKTILESFPALAGTEILEQYAEVIRTQKKRNFGEVVYGDDHVEKSIFAIKAFPLPDSCMGVVFDNITLYKRAEILRHEQEAQLRVMFQQANVGMARLSASGQWMQVNRYLCDLLGYPAETLLKKTFFEVTHRDDQAAARSLFQQLLSDNSLTDAQTPNAQGEIENRYITAEGETVWTLATLSAIRNQQGELLYFIAAVQDITKHKETMLALKSQKNSLMTTNLMLTHTMRTLEQRNEELDQFAYVTSHDLKAPLRAIANLATWIEEDIGNQLPAENAEQFELLKNRVHRMEGLINGLLEYSRIGRTHQSSEQVDVAALLADVVDSLPTAGFTVIIAPDMPEFQAKRSPLYQVFSNLINNAIKHHHRSDGTVEIGVEDLGRVYQFTVKDDGPGIAEAFHEKVFAIFQTLRSRDELESTGIGLSLVKKAVLAEGGNIEIFSKGEQGAGTTFQFTWPKIPNTDDKYTA</sequence>
<dbReference type="InterPro" id="IPR000014">
    <property type="entry name" value="PAS"/>
</dbReference>
<dbReference type="EMBL" id="QBMC01000017">
    <property type="protein sequence ID" value="PZO21792.1"/>
    <property type="molecule type" value="Genomic_DNA"/>
</dbReference>
<feature type="domain" description="PAC" evidence="9">
    <location>
        <begin position="83"/>
        <end position="133"/>
    </location>
</feature>
<comment type="catalytic activity">
    <reaction evidence="1">
        <text>ATP + protein L-histidine = ADP + protein N-phospho-L-histidine.</text>
        <dbReference type="EC" id="2.7.13.3"/>
    </reaction>
</comment>
<reference evidence="10 11" key="2">
    <citation type="submission" date="2018-06" db="EMBL/GenBank/DDBJ databases">
        <title>Metagenomic assembly of (sub)arctic Cyanobacteria and their associated microbiome from non-axenic cultures.</title>
        <authorList>
            <person name="Baurain D."/>
        </authorList>
    </citation>
    <scope>NUCLEOTIDE SEQUENCE [LARGE SCALE GENOMIC DNA]</scope>
    <source>
        <strain evidence="10">ULC129bin1</strain>
    </source>
</reference>
<dbReference type="InterPro" id="IPR036097">
    <property type="entry name" value="HisK_dim/P_sf"/>
</dbReference>
<evidence type="ECO:0000256" key="5">
    <source>
        <dbReference type="ARBA" id="ARBA00022777"/>
    </source>
</evidence>
<dbReference type="InterPro" id="IPR013656">
    <property type="entry name" value="PAS_4"/>
</dbReference>
<dbReference type="Gene3D" id="1.10.287.130">
    <property type="match status" value="1"/>
</dbReference>
<evidence type="ECO:0000313" key="11">
    <source>
        <dbReference type="Proteomes" id="UP000249354"/>
    </source>
</evidence>
<evidence type="ECO:0000259" key="7">
    <source>
        <dbReference type="PROSITE" id="PS50109"/>
    </source>
</evidence>
<dbReference type="SUPFAM" id="SSF55874">
    <property type="entry name" value="ATPase domain of HSP90 chaperone/DNA topoisomerase II/histidine kinase"/>
    <property type="match status" value="1"/>
</dbReference>
<evidence type="ECO:0000256" key="6">
    <source>
        <dbReference type="ARBA" id="ARBA00023012"/>
    </source>
</evidence>
<feature type="domain" description="PAC" evidence="9">
    <location>
        <begin position="376"/>
        <end position="428"/>
    </location>
</feature>
<gene>
    <name evidence="10" type="ORF">DCF25_04390</name>
</gene>
<evidence type="ECO:0000256" key="2">
    <source>
        <dbReference type="ARBA" id="ARBA00012438"/>
    </source>
</evidence>
<dbReference type="SMART" id="SM00091">
    <property type="entry name" value="PAS"/>
    <property type="match status" value="3"/>
</dbReference>
<evidence type="ECO:0000313" key="10">
    <source>
        <dbReference type="EMBL" id="PZO21792.1"/>
    </source>
</evidence>
<keyword evidence="5 10" id="KW-0418">Kinase</keyword>
<dbReference type="InterPro" id="IPR004358">
    <property type="entry name" value="Sig_transdc_His_kin-like_C"/>
</dbReference>
<dbReference type="PANTHER" id="PTHR43304">
    <property type="entry name" value="PHYTOCHROME-LIKE PROTEIN CPH1"/>
    <property type="match status" value="1"/>
</dbReference>
<accession>A0A2W4UN16</accession>
<dbReference type="SUPFAM" id="SSF47384">
    <property type="entry name" value="Homodimeric domain of signal transducing histidine kinase"/>
    <property type="match status" value="1"/>
</dbReference>
<evidence type="ECO:0000256" key="3">
    <source>
        <dbReference type="ARBA" id="ARBA00022553"/>
    </source>
</evidence>
<evidence type="ECO:0000259" key="8">
    <source>
        <dbReference type="PROSITE" id="PS50112"/>
    </source>
</evidence>
<dbReference type="InterPro" id="IPR000700">
    <property type="entry name" value="PAS-assoc_C"/>
</dbReference>
<feature type="domain" description="PAS" evidence="8">
    <location>
        <begin position="294"/>
        <end position="364"/>
    </location>
</feature>
<protein>
    <recommendedName>
        <fullName evidence="2">histidine kinase</fullName>
        <ecNumber evidence="2">2.7.13.3</ecNumber>
    </recommendedName>
</protein>
<dbReference type="Pfam" id="PF00512">
    <property type="entry name" value="HisKA"/>
    <property type="match status" value="1"/>
</dbReference>